<dbReference type="RefSeq" id="XP_001581367.1">
    <property type="nucleotide sequence ID" value="XM_001581317.1"/>
</dbReference>
<reference evidence="2" key="2">
    <citation type="journal article" date="2007" name="Science">
        <title>Draft genome sequence of the sexually transmitted pathogen Trichomonas vaginalis.</title>
        <authorList>
            <person name="Carlton J.M."/>
            <person name="Hirt R.P."/>
            <person name="Silva J.C."/>
            <person name="Delcher A.L."/>
            <person name="Schatz M."/>
            <person name="Zhao Q."/>
            <person name="Wortman J.R."/>
            <person name="Bidwell S.L."/>
            <person name="Alsmark U.C.M."/>
            <person name="Besteiro S."/>
            <person name="Sicheritz-Ponten T."/>
            <person name="Noel C.J."/>
            <person name="Dacks J.B."/>
            <person name="Foster P.G."/>
            <person name="Simillion C."/>
            <person name="Van de Peer Y."/>
            <person name="Miranda-Saavedra D."/>
            <person name="Barton G.J."/>
            <person name="Westrop G.D."/>
            <person name="Mueller S."/>
            <person name="Dessi D."/>
            <person name="Fiori P.L."/>
            <person name="Ren Q."/>
            <person name="Paulsen I."/>
            <person name="Zhang H."/>
            <person name="Bastida-Corcuera F.D."/>
            <person name="Simoes-Barbosa A."/>
            <person name="Brown M.T."/>
            <person name="Hayes R.D."/>
            <person name="Mukherjee M."/>
            <person name="Okumura C.Y."/>
            <person name="Schneider R."/>
            <person name="Smith A.J."/>
            <person name="Vanacova S."/>
            <person name="Villalvazo M."/>
            <person name="Haas B.J."/>
            <person name="Pertea M."/>
            <person name="Feldblyum T.V."/>
            <person name="Utterback T.R."/>
            <person name="Shu C.L."/>
            <person name="Osoegawa K."/>
            <person name="de Jong P.J."/>
            <person name="Hrdy I."/>
            <person name="Horvathova L."/>
            <person name="Zubacova Z."/>
            <person name="Dolezal P."/>
            <person name="Malik S.B."/>
            <person name="Logsdon J.M. Jr."/>
            <person name="Henze K."/>
            <person name="Gupta A."/>
            <person name="Wang C.C."/>
            <person name="Dunne R.L."/>
            <person name="Upcroft J.A."/>
            <person name="Upcroft P."/>
            <person name="White O."/>
            <person name="Salzberg S.L."/>
            <person name="Tang P."/>
            <person name="Chiu C.-H."/>
            <person name="Lee Y.-S."/>
            <person name="Embley T.M."/>
            <person name="Coombs G.H."/>
            <person name="Mottram J.C."/>
            <person name="Tachezy J."/>
            <person name="Fraser-Liggett C.M."/>
            <person name="Johnson P.J."/>
        </authorList>
    </citation>
    <scope>NUCLEOTIDE SEQUENCE [LARGE SCALE GENOMIC DNA]</scope>
    <source>
        <strain evidence="2">G3</strain>
    </source>
</reference>
<organism evidence="2 3">
    <name type="scientific">Trichomonas vaginalis (strain ATCC PRA-98 / G3)</name>
    <dbReference type="NCBI Taxonomy" id="412133"/>
    <lineage>
        <taxon>Eukaryota</taxon>
        <taxon>Metamonada</taxon>
        <taxon>Parabasalia</taxon>
        <taxon>Trichomonadida</taxon>
        <taxon>Trichomonadidae</taxon>
        <taxon>Trichomonas</taxon>
    </lineage>
</organism>
<dbReference type="Pfam" id="PF00005">
    <property type="entry name" value="ABC_tran"/>
    <property type="match status" value="1"/>
</dbReference>
<protein>
    <submittedName>
        <fullName evidence="2">Multidrug resistance protein homolog, putative</fullName>
    </submittedName>
</protein>
<dbReference type="EMBL" id="DS113198">
    <property type="protein sequence ID" value="EAY20381.1"/>
    <property type="molecule type" value="Genomic_DNA"/>
</dbReference>
<evidence type="ECO:0000259" key="1">
    <source>
        <dbReference type="Pfam" id="PF00005"/>
    </source>
</evidence>
<feature type="domain" description="ABC transporter" evidence="1">
    <location>
        <begin position="33"/>
        <end position="76"/>
    </location>
</feature>
<evidence type="ECO:0000313" key="3">
    <source>
        <dbReference type="Proteomes" id="UP000001542"/>
    </source>
</evidence>
<dbReference type="VEuPathDB" id="TrichDB:TVAG_109930"/>
<dbReference type="AlphaFoldDB" id="A2DGJ4"/>
<accession>A2DGJ4</accession>
<dbReference type="OrthoDB" id="6500128at2759"/>
<dbReference type="SMR" id="A2DGJ4"/>
<dbReference type="OMA" id="TEVELCP"/>
<dbReference type="InParanoid" id="A2DGJ4"/>
<evidence type="ECO:0000313" key="2">
    <source>
        <dbReference type="EMBL" id="EAY20381.1"/>
    </source>
</evidence>
<dbReference type="STRING" id="5722.A2DGJ4"/>
<dbReference type="InterPro" id="IPR027417">
    <property type="entry name" value="P-loop_NTPase"/>
</dbReference>
<proteinExistence type="predicted"/>
<dbReference type="SUPFAM" id="SSF52540">
    <property type="entry name" value="P-loop containing nucleoside triphosphate hydrolases"/>
    <property type="match status" value="1"/>
</dbReference>
<reference evidence="2" key="1">
    <citation type="submission" date="2006-10" db="EMBL/GenBank/DDBJ databases">
        <authorList>
            <person name="Amadeo P."/>
            <person name="Zhao Q."/>
            <person name="Wortman J."/>
            <person name="Fraser-Liggett C."/>
            <person name="Carlton J."/>
        </authorList>
    </citation>
    <scope>NUCLEOTIDE SEQUENCE</scope>
    <source>
        <strain evidence="2">G3</strain>
    </source>
</reference>
<dbReference type="Gene3D" id="3.40.50.300">
    <property type="entry name" value="P-loop containing nucleotide triphosphate hydrolases"/>
    <property type="match status" value="1"/>
</dbReference>
<dbReference type="VEuPathDB" id="TrichDB:TVAGG3_0998260"/>
<dbReference type="PANTHER" id="PTHR43394">
    <property type="entry name" value="ATP-DEPENDENT PERMEASE MDL1, MITOCHONDRIAL"/>
    <property type="match status" value="1"/>
</dbReference>
<keyword evidence="3" id="KW-1185">Reference proteome</keyword>
<dbReference type="PANTHER" id="PTHR43394:SF1">
    <property type="entry name" value="ATP-BINDING CASSETTE SUB-FAMILY B MEMBER 10, MITOCHONDRIAL"/>
    <property type="match status" value="1"/>
</dbReference>
<dbReference type="Proteomes" id="UP000001542">
    <property type="component" value="Unassembled WGS sequence"/>
</dbReference>
<dbReference type="GO" id="GO:0005524">
    <property type="term" value="F:ATP binding"/>
    <property type="evidence" value="ECO:0007669"/>
    <property type="project" value="InterPro"/>
</dbReference>
<dbReference type="GO" id="GO:0016887">
    <property type="term" value="F:ATP hydrolysis activity"/>
    <property type="evidence" value="ECO:0007669"/>
    <property type="project" value="InterPro"/>
</dbReference>
<gene>
    <name evidence="2" type="ORF">TVAG_109930</name>
</gene>
<dbReference type="KEGG" id="tva:5465932"/>
<sequence length="148" mass="16226">MSIKDNIRYAVTNASDKAITEAATVGNAHQFIMTLPDQYNTMLEKTSLSGGQKQRICISRALLVGAPILLLDEATASLDTESEKIVQQSLEEARKGKTSIVVAHRLATVINADKIFVFKEGKIIEEGKHDELLQKGGLYADLVKNQLQ</sequence>
<dbReference type="InterPro" id="IPR003439">
    <property type="entry name" value="ABC_transporter-like_ATP-bd"/>
</dbReference>
<name>A2DGJ4_TRIV3</name>
<dbReference type="eggNOG" id="KOG0055">
    <property type="taxonomic scope" value="Eukaryota"/>
</dbReference>
<dbReference type="InterPro" id="IPR039421">
    <property type="entry name" value="Type_1_exporter"/>
</dbReference>